<dbReference type="Proteomes" id="UP000472262">
    <property type="component" value="Unassembled WGS sequence"/>
</dbReference>
<keyword evidence="5" id="KW-1185">Reference proteome</keyword>
<feature type="coiled-coil region" evidence="1">
    <location>
        <begin position="78"/>
        <end position="108"/>
    </location>
</feature>
<dbReference type="InterPro" id="IPR012579">
    <property type="entry name" value="NOL7_C"/>
</dbReference>
<dbReference type="InParanoid" id="A0A672PS06"/>
<reference evidence="4" key="1">
    <citation type="submission" date="2025-08" db="UniProtKB">
        <authorList>
            <consortium name="Ensembl"/>
        </authorList>
    </citation>
    <scope>IDENTIFICATION</scope>
</reference>
<evidence type="ECO:0000313" key="4">
    <source>
        <dbReference type="Ensembl" id="ENSSGRP00000066642.1"/>
    </source>
</evidence>
<name>A0A672PS06_SINGR</name>
<evidence type="ECO:0000256" key="1">
    <source>
        <dbReference type="SAM" id="Coils"/>
    </source>
</evidence>
<evidence type="ECO:0000313" key="5">
    <source>
        <dbReference type="Proteomes" id="UP000472262"/>
    </source>
</evidence>
<feature type="domain" description="U3 small nucleolar RNA-associated protein NOL7 C-terminal" evidence="3">
    <location>
        <begin position="143"/>
        <end position="203"/>
    </location>
</feature>
<dbReference type="GO" id="GO:0005730">
    <property type="term" value="C:nucleolus"/>
    <property type="evidence" value="ECO:0007669"/>
    <property type="project" value="TreeGrafter"/>
</dbReference>
<evidence type="ECO:0000256" key="2">
    <source>
        <dbReference type="SAM" id="SignalP"/>
    </source>
</evidence>
<reference evidence="4" key="2">
    <citation type="submission" date="2025-09" db="UniProtKB">
        <authorList>
            <consortium name="Ensembl"/>
        </authorList>
    </citation>
    <scope>IDENTIFICATION</scope>
</reference>
<organism evidence="4 5">
    <name type="scientific">Sinocyclocheilus grahami</name>
    <name type="common">Dianchi golden-line fish</name>
    <name type="synonym">Barbus grahami</name>
    <dbReference type="NCBI Taxonomy" id="75366"/>
    <lineage>
        <taxon>Eukaryota</taxon>
        <taxon>Metazoa</taxon>
        <taxon>Chordata</taxon>
        <taxon>Craniata</taxon>
        <taxon>Vertebrata</taxon>
        <taxon>Euteleostomi</taxon>
        <taxon>Actinopterygii</taxon>
        <taxon>Neopterygii</taxon>
        <taxon>Teleostei</taxon>
        <taxon>Ostariophysi</taxon>
        <taxon>Cypriniformes</taxon>
        <taxon>Cyprinidae</taxon>
        <taxon>Cyprininae</taxon>
        <taxon>Sinocyclocheilus</taxon>
    </lineage>
</organism>
<dbReference type="OMA" id="MDFIQSR"/>
<protein>
    <submittedName>
        <fullName evidence="4">Nucleolar protein 7</fullName>
    </submittedName>
</protein>
<dbReference type="GO" id="GO:0003723">
    <property type="term" value="F:RNA binding"/>
    <property type="evidence" value="ECO:0007669"/>
    <property type="project" value="TreeGrafter"/>
</dbReference>
<accession>A0A672PS06</accession>
<dbReference type="PANTHER" id="PTHR32337">
    <property type="entry name" value="NUCLEOLAR PROTEIN 7"/>
    <property type="match status" value="1"/>
</dbReference>
<evidence type="ECO:0000259" key="3">
    <source>
        <dbReference type="Pfam" id="PF08157"/>
    </source>
</evidence>
<feature type="signal peptide" evidence="2">
    <location>
        <begin position="1"/>
        <end position="23"/>
    </location>
</feature>
<keyword evidence="2" id="KW-0732">Signal</keyword>
<keyword evidence="1" id="KW-0175">Coiled coil</keyword>
<proteinExistence type="predicted"/>
<dbReference type="Ensembl" id="ENSSGRT00000071033.1">
    <property type="protein sequence ID" value="ENSSGRP00000066642.1"/>
    <property type="gene ID" value="ENSSGRG00000034237.1"/>
</dbReference>
<dbReference type="AlphaFoldDB" id="A0A672PS06"/>
<dbReference type="Pfam" id="PF08157">
    <property type="entry name" value="NUC129"/>
    <property type="match status" value="1"/>
</dbReference>
<sequence length="228" mass="26002">RWRHLLLPILLTLVCLSLMCVYCCCCCLIWRVPSNVCTNVLILFKTDKMSELTETQIESSDDELPEEVAFDASKSAALKSVKDALEAAKREKILLKEKRKKRQQLFQEQKVLSSGCLLHYYCQENVPHVHMKNVSDFSLPDSYTVMRIKDESAAKSLQQKAMDFIQSRLYGPGTKRTTNAELLSLKKKRGASKGAAVEFVNKKLGASQKARIARSNKRFIRQQKLIPF</sequence>
<feature type="chain" id="PRO_5025536971" evidence="2">
    <location>
        <begin position="24"/>
        <end position="228"/>
    </location>
</feature>
<dbReference type="PANTHER" id="PTHR32337:SF2">
    <property type="entry name" value="NUCLEOLAR PROTEIN 7"/>
    <property type="match status" value="1"/>
</dbReference>